<proteinExistence type="predicted"/>
<accession>A0A5E4C497</accession>
<dbReference type="Proteomes" id="UP000662637">
    <property type="component" value="Unassembled WGS sequence"/>
</dbReference>
<feature type="region of interest" description="Disordered" evidence="1">
    <location>
        <begin position="277"/>
        <end position="314"/>
    </location>
</feature>
<evidence type="ECO:0000313" key="2">
    <source>
        <dbReference type="EMBL" id="KAF7462518.1"/>
    </source>
</evidence>
<keyword evidence="4" id="KW-1185">Reference proteome</keyword>
<reference evidence="2" key="2">
    <citation type="submission" date="2020-08" db="EMBL/GenBank/DDBJ databases">
        <authorList>
            <person name="Shumante A."/>
            <person name="Zimin A.V."/>
            <person name="Puiu D."/>
            <person name="Salzberg S.L."/>
        </authorList>
    </citation>
    <scope>NUCLEOTIDE SEQUENCE</scope>
    <source>
        <strain evidence="2">WC2-LM</strain>
        <tissue evidence="2">Liver</tissue>
    </source>
</reference>
<dbReference type="Proteomes" id="UP000335636">
    <property type="component" value="Unassembled WGS sequence"/>
</dbReference>
<organism evidence="3 4">
    <name type="scientific">Marmota monax</name>
    <name type="common">Woodchuck</name>
    <dbReference type="NCBI Taxonomy" id="9995"/>
    <lineage>
        <taxon>Eukaryota</taxon>
        <taxon>Metazoa</taxon>
        <taxon>Chordata</taxon>
        <taxon>Craniata</taxon>
        <taxon>Vertebrata</taxon>
        <taxon>Euteleostomi</taxon>
        <taxon>Mammalia</taxon>
        <taxon>Eutheria</taxon>
        <taxon>Euarchontoglires</taxon>
        <taxon>Glires</taxon>
        <taxon>Rodentia</taxon>
        <taxon>Sciuromorpha</taxon>
        <taxon>Sciuridae</taxon>
        <taxon>Xerinae</taxon>
        <taxon>Marmotini</taxon>
        <taxon>Marmota</taxon>
    </lineage>
</organism>
<feature type="region of interest" description="Disordered" evidence="1">
    <location>
        <begin position="1"/>
        <end position="178"/>
    </location>
</feature>
<gene>
    <name evidence="2" type="ORF">GHT09_012293</name>
    <name evidence="3" type="ORF">MONAX_5E017998</name>
</gene>
<protein>
    <submittedName>
        <fullName evidence="3">Uncharacterized protein</fullName>
    </submittedName>
</protein>
<dbReference type="EMBL" id="WJEC01008382">
    <property type="protein sequence ID" value="KAF7462518.1"/>
    <property type="molecule type" value="Genomic_DNA"/>
</dbReference>
<evidence type="ECO:0000313" key="4">
    <source>
        <dbReference type="Proteomes" id="UP000335636"/>
    </source>
</evidence>
<evidence type="ECO:0000313" key="3">
    <source>
        <dbReference type="EMBL" id="VTJ76704.1"/>
    </source>
</evidence>
<sequence>MRFSLHGASATPGPSRLRFATAIPRRSRPRAGNSSPPRPPRPPVSARSGPGSLVPGDAASPSPREVVPRTLARASQDPPQLPRGANSKFAGPAAASARPSARSVAPSPSLRSPCVLRGGKAPPGASGPLGSRRTSAPAGGPAPPTAAAAPPHALTGPSRSGHLSAHPRPAPQFGGGGCRSRGYVSADAACPAPPFPGRGPGGRFPRALPAPGRVGTHVALRGRQQRLQGGLRTRRGHGARKVNQLFLGAGEMRSIPQAPITFPEFLRIPRLRTVGQKREPVPFPSKSAQFQRRRNSFREPHLPVQAAGCKPPGQ</sequence>
<name>A0A5E4C497_MARMO</name>
<feature type="compositionally biased region" description="Low complexity" evidence="1">
    <location>
        <begin position="145"/>
        <end position="157"/>
    </location>
</feature>
<dbReference type="AlphaFoldDB" id="A0A5E4C497"/>
<dbReference type="EMBL" id="CABDUW010000913">
    <property type="protein sequence ID" value="VTJ76704.1"/>
    <property type="molecule type" value="Genomic_DNA"/>
</dbReference>
<evidence type="ECO:0000256" key="1">
    <source>
        <dbReference type="SAM" id="MobiDB-lite"/>
    </source>
</evidence>
<feature type="compositionally biased region" description="Low complexity" evidence="1">
    <location>
        <begin position="92"/>
        <end position="113"/>
    </location>
</feature>
<reference evidence="3 4" key="1">
    <citation type="submission" date="2019-04" db="EMBL/GenBank/DDBJ databases">
        <authorList>
            <person name="Alioto T."/>
            <person name="Alioto T."/>
        </authorList>
    </citation>
    <scope>NUCLEOTIDE SEQUENCE [LARGE SCALE GENOMIC DNA]</scope>
</reference>